<comment type="caution">
    <text evidence="1">The sequence shown here is derived from an EMBL/GenBank/DDBJ whole genome shotgun (WGS) entry which is preliminary data.</text>
</comment>
<dbReference type="EMBL" id="DTLS01000085">
    <property type="protein sequence ID" value="HGZ60177.1"/>
    <property type="molecule type" value="Genomic_DNA"/>
</dbReference>
<protein>
    <submittedName>
        <fullName evidence="1">Uncharacterized protein</fullName>
    </submittedName>
</protein>
<name>A0A7J3SKY4_9CREN</name>
<accession>A0A7J3SKY4</accession>
<gene>
    <name evidence="1" type="ORF">ENW83_03095</name>
</gene>
<evidence type="ECO:0000313" key="1">
    <source>
        <dbReference type="EMBL" id="HGZ60177.1"/>
    </source>
</evidence>
<dbReference type="AlphaFoldDB" id="A0A7J3SKY4"/>
<organism evidence="1">
    <name type="scientific">Fervidicoccus fontis</name>
    <dbReference type="NCBI Taxonomy" id="683846"/>
    <lineage>
        <taxon>Archaea</taxon>
        <taxon>Thermoproteota</taxon>
        <taxon>Thermoprotei</taxon>
        <taxon>Fervidicoccales</taxon>
        <taxon>Fervidicoccaceae</taxon>
        <taxon>Fervidicoccus</taxon>
    </lineage>
</organism>
<reference evidence="1" key="1">
    <citation type="journal article" date="2020" name="mSystems">
        <title>Genome- and Community-Level Interaction Insights into Carbon Utilization and Element Cycling Functions of Hydrothermarchaeota in Hydrothermal Sediment.</title>
        <authorList>
            <person name="Zhou Z."/>
            <person name="Liu Y."/>
            <person name="Xu W."/>
            <person name="Pan J."/>
            <person name="Luo Z.H."/>
            <person name="Li M."/>
        </authorList>
    </citation>
    <scope>NUCLEOTIDE SEQUENCE [LARGE SCALE GENOMIC DNA]</scope>
    <source>
        <strain evidence="1">SpSt-885</strain>
    </source>
</reference>
<sequence>MIEALLQGGDKKMRIGGAFLTINERLYLYHYSLLRKVIEIFSGRCVNSHPPQWYSIGKLKELNLSENILEKVINTYKPSLLFYIACRNSLSEELDIFSELAKKHQVDLGVGFTLPMLELNPLSIEDINYLSIDLLLPLSSSKTENYLELLFTSNLWKEIHIGVHNKGELSDAIEIMKEIPNGTPIHLFILSEFDYRKLISAEVSKRIYIHDISLGDFELDYVKCQNCGNPLVRGDMPKRGKDNEYSAICQNCGTRVLYRDPNKKWVNVNLLMKGIEVNIPVGFEVYE</sequence>
<proteinExistence type="predicted"/>